<evidence type="ECO:0000256" key="1">
    <source>
        <dbReference type="ARBA" id="ARBA00000707"/>
    </source>
</evidence>
<dbReference type="InterPro" id="IPR018200">
    <property type="entry name" value="USP_CS"/>
</dbReference>
<evidence type="ECO:0000256" key="3">
    <source>
        <dbReference type="ARBA" id="ARBA00009085"/>
    </source>
</evidence>
<evidence type="ECO:0000256" key="9">
    <source>
        <dbReference type="RuleBase" id="RU366025"/>
    </source>
</evidence>
<dbReference type="InterPro" id="IPR050164">
    <property type="entry name" value="Peptidase_C19"/>
</dbReference>
<dbReference type="PROSITE" id="PS50235">
    <property type="entry name" value="USP_3"/>
    <property type="match status" value="1"/>
</dbReference>
<dbReference type="OrthoDB" id="289038at2759"/>
<dbReference type="EMBL" id="CADEPI010000242">
    <property type="protein sequence ID" value="CAB3381699.1"/>
    <property type="molecule type" value="Genomic_DNA"/>
</dbReference>
<dbReference type="Proteomes" id="UP000494165">
    <property type="component" value="Unassembled WGS sequence"/>
</dbReference>
<sequence length="647" mass="73147">MSKNKWPWAKEVKGVDDVRPTHLEDAYCLVSKPCNRGKHRPCKYNPRCVDVVLERHWARDEAPRSKTQTRLKDEKVLFAGLKNAGALCYCNVFLQLWFHNPHFRDAIYKWHPVEDGEMPAEEFVSSELYVPPAHSIIGQLQLILAEMEFGNSNVVDPIALAEALNLNQTAHQDPQEFATLFLNCRSYIADNITHKLLMTEYHSVIRCNECGQANTTSNSMLNFELPLSAKKQTVSEIIKQTMDGETLDGDNQYFCTRCAKKCDALKKLEFTKLPPTFMVQVLRSEFNREKNQITKLKTFLEIPQQLELGAFAAKDASLTHSSYKLSAVVVHLGTEVSGGHYIVNIRDAKSGKWFSFNDTSVENMNKDCLVEGAKSCKASKVEADSLLSNIAYLVVYDSVAAASVEPELPAWLRPVIETRNRELELSEELLASEELQRTTQWQSNKEYMTHMQQIIGAKTPNAEFVPLKWLCAWAEDPQTKTKIDNEPFLCPHKRLAFSKVCATRLVSTNAAEELFEMYGGGPRLALKQSLCHECVAAHCNLLQLNERLEKDAKWVSQDVKRPGAPAFWVSKSGFARWKGLARARIERRLAECEDKDEKEDKEESGDDADKPQPAQPPPPPPSADEPDPSTFVFNSDLLCQHDTVRLA</sequence>
<keyword evidence="4 9" id="KW-0645">Protease</keyword>
<dbReference type="GO" id="GO:0005634">
    <property type="term" value="C:nucleus"/>
    <property type="evidence" value="ECO:0007669"/>
    <property type="project" value="UniProtKB-SubCell"/>
</dbReference>
<feature type="domain" description="USP" evidence="11">
    <location>
        <begin position="79"/>
        <end position="399"/>
    </location>
</feature>
<dbReference type="AlphaFoldDB" id="A0A8S1DH77"/>
<dbReference type="Gene3D" id="3.90.70.10">
    <property type="entry name" value="Cysteine proteinases"/>
    <property type="match status" value="1"/>
</dbReference>
<reference evidence="12 13" key="1">
    <citation type="submission" date="2020-04" db="EMBL/GenBank/DDBJ databases">
        <authorList>
            <person name="Alioto T."/>
            <person name="Alioto T."/>
            <person name="Gomez Garrido J."/>
        </authorList>
    </citation>
    <scope>NUCLEOTIDE SEQUENCE [LARGE SCALE GENOMIC DNA]</scope>
</reference>
<dbReference type="EC" id="3.4.19.12" evidence="9"/>
<dbReference type="PANTHER" id="PTHR24006:SF722">
    <property type="entry name" value="UBIQUITIN CARBOXYL-TERMINAL HYDROLASE 48"/>
    <property type="match status" value="1"/>
</dbReference>
<dbReference type="InterPro" id="IPR001394">
    <property type="entry name" value="Peptidase_C19_UCH"/>
</dbReference>
<accession>A0A8S1DH77</accession>
<dbReference type="GO" id="GO:0006508">
    <property type="term" value="P:proteolysis"/>
    <property type="evidence" value="ECO:0007669"/>
    <property type="project" value="UniProtKB-KW"/>
</dbReference>
<dbReference type="GO" id="GO:0005829">
    <property type="term" value="C:cytosol"/>
    <property type="evidence" value="ECO:0007669"/>
    <property type="project" value="TreeGrafter"/>
</dbReference>
<dbReference type="GO" id="GO:0016579">
    <property type="term" value="P:protein deubiquitination"/>
    <property type="evidence" value="ECO:0007669"/>
    <property type="project" value="InterPro"/>
</dbReference>
<evidence type="ECO:0000313" key="12">
    <source>
        <dbReference type="EMBL" id="CAB3381699.1"/>
    </source>
</evidence>
<dbReference type="Pfam" id="PF00443">
    <property type="entry name" value="UCH"/>
    <property type="match status" value="1"/>
</dbReference>
<evidence type="ECO:0000256" key="4">
    <source>
        <dbReference type="ARBA" id="ARBA00022670"/>
    </source>
</evidence>
<feature type="region of interest" description="Disordered" evidence="10">
    <location>
        <begin position="591"/>
        <end position="633"/>
    </location>
</feature>
<comment type="caution">
    <text evidence="12">The sequence shown here is derived from an EMBL/GenBank/DDBJ whole genome shotgun (WGS) entry which is preliminary data.</text>
</comment>
<dbReference type="GO" id="GO:0004843">
    <property type="term" value="F:cysteine-type deubiquitinase activity"/>
    <property type="evidence" value="ECO:0007669"/>
    <property type="project" value="UniProtKB-UniRule"/>
</dbReference>
<comment type="catalytic activity">
    <reaction evidence="1 9">
        <text>Thiol-dependent hydrolysis of ester, thioester, amide, peptide and isopeptide bonds formed by the C-terminal Gly of ubiquitin (a 76-residue protein attached to proteins as an intracellular targeting signal).</text>
        <dbReference type="EC" id="3.4.19.12"/>
    </reaction>
</comment>
<dbReference type="InterPro" id="IPR038765">
    <property type="entry name" value="Papain-like_cys_pep_sf"/>
</dbReference>
<keyword evidence="13" id="KW-1185">Reference proteome</keyword>
<dbReference type="InterPro" id="IPR028889">
    <property type="entry name" value="USP"/>
</dbReference>
<evidence type="ECO:0000256" key="5">
    <source>
        <dbReference type="ARBA" id="ARBA00022786"/>
    </source>
</evidence>
<dbReference type="PROSITE" id="PS00973">
    <property type="entry name" value="USP_2"/>
    <property type="match status" value="1"/>
</dbReference>
<evidence type="ECO:0000256" key="10">
    <source>
        <dbReference type="SAM" id="MobiDB-lite"/>
    </source>
</evidence>
<evidence type="ECO:0000256" key="6">
    <source>
        <dbReference type="ARBA" id="ARBA00022801"/>
    </source>
</evidence>
<evidence type="ECO:0000313" key="13">
    <source>
        <dbReference type="Proteomes" id="UP000494165"/>
    </source>
</evidence>
<proteinExistence type="inferred from homology"/>
<evidence type="ECO:0000259" key="11">
    <source>
        <dbReference type="PROSITE" id="PS50235"/>
    </source>
</evidence>
<dbReference type="PANTHER" id="PTHR24006">
    <property type="entry name" value="UBIQUITIN CARBOXYL-TERMINAL HYDROLASE"/>
    <property type="match status" value="1"/>
</dbReference>
<gene>
    <name evidence="12" type="ORF">CLODIP_2_CD03232</name>
</gene>
<feature type="compositionally biased region" description="Acidic residues" evidence="10">
    <location>
        <begin position="593"/>
        <end position="606"/>
    </location>
</feature>
<evidence type="ECO:0000256" key="2">
    <source>
        <dbReference type="ARBA" id="ARBA00004123"/>
    </source>
</evidence>
<keyword evidence="7 9" id="KW-0788">Thiol protease</keyword>
<keyword evidence="6 9" id="KW-0378">Hydrolase</keyword>
<dbReference type="SUPFAM" id="SSF54001">
    <property type="entry name" value="Cysteine proteinases"/>
    <property type="match status" value="1"/>
</dbReference>
<name>A0A8S1DH77_9INSE</name>
<organism evidence="12 13">
    <name type="scientific">Cloeon dipterum</name>
    <dbReference type="NCBI Taxonomy" id="197152"/>
    <lineage>
        <taxon>Eukaryota</taxon>
        <taxon>Metazoa</taxon>
        <taxon>Ecdysozoa</taxon>
        <taxon>Arthropoda</taxon>
        <taxon>Hexapoda</taxon>
        <taxon>Insecta</taxon>
        <taxon>Pterygota</taxon>
        <taxon>Palaeoptera</taxon>
        <taxon>Ephemeroptera</taxon>
        <taxon>Pisciforma</taxon>
        <taxon>Baetidae</taxon>
        <taxon>Cloeon</taxon>
    </lineage>
</organism>
<evidence type="ECO:0000256" key="7">
    <source>
        <dbReference type="ARBA" id="ARBA00022807"/>
    </source>
</evidence>
<comment type="subcellular location">
    <subcellularLocation>
        <location evidence="2">Nucleus</location>
    </subcellularLocation>
</comment>
<feature type="compositionally biased region" description="Pro residues" evidence="10">
    <location>
        <begin position="613"/>
        <end position="623"/>
    </location>
</feature>
<keyword evidence="8" id="KW-0539">Nucleus</keyword>
<keyword evidence="5 9" id="KW-0833">Ubl conjugation pathway</keyword>
<protein>
    <recommendedName>
        <fullName evidence="9">Ubiquitin carboxyl-terminal hydrolase</fullName>
        <ecNumber evidence="9">3.4.19.12</ecNumber>
    </recommendedName>
</protein>
<dbReference type="PROSITE" id="PS00972">
    <property type="entry name" value="USP_1"/>
    <property type="match status" value="1"/>
</dbReference>
<evidence type="ECO:0000256" key="8">
    <source>
        <dbReference type="ARBA" id="ARBA00023242"/>
    </source>
</evidence>
<comment type="similarity">
    <text evidence="3 9">Belongs to the peptidase C19 family.</text>
</comment>